<keyword evidence="4 13" id="KW-0378">Hydrolase</keyword>
<dbReference type="SUPFAM" id="SSF56317">
    <property type="entry name" value="Carbon-nitrogen hydrolase"/>
    <property type="match status" value="1"/>
</dbReference>
<keyword evidence="5" id="KW-0511">Multifunctional enzyme</keyword>
<evidence type="ECO:0000256" key="2">
    <source>
        <dbReference type="ARBA" id="ARBA00011881"/>
    </source>
</evidence>
<dbReference type="EC" id="3.6.1.29" evidence="13"/>
<evidence type="ECO:0000256" key="11">
    <source>
        <dbReference type="PIRSR" id="PIRSR639383-3"/>
    </source>
</evidence>
<comment type="subunit">
    <text evidence="2">Homotetramer.</text>
</comment>
<evidence type="ECO:0000256" key="3">
    <source>
        <dbReference type="ARBA" id="ARBA00022741"/>
    </source>
</evidence>
<dbReference type="PANTHER" id="PTHR23088:SF27">
    <property type="entry name" value="DEAMINATED GLUTATHIONE AMIDASE"/>
    <property type="match status" value="1"/>
</dbReference>
<dbReference type="OMA" id="GWHNKKR"/>
<comment type="similarity">
    <text evidence="8">In the N-terminal section; belongs to the UPF0012 family.</text>
</comment>
<dbReference type="PROSITE" id="PS51084">
    <property type="entry name" value="HIT_2"/>
    <property type="match status" value="1"/>
</dbReference>
<evidence type="ECO:0000313" key="16">
    <source>
        <dbReference type="Proteomes" id="UP001165740"/>
    </source>
</evidence>
<dbReference type="InterPro" id="IPR039383">
    <property type="entry name" value="FHIT"/>
</dbReference>
<dbReference type="GO" id="GO:0000166">
    <property type="term" value="F:nucleotide binding"/>
    <property type="evidence" value="ECO:0007669"/>
    <property type="project" value="UniProtKB-KW"/>
</dbReference>
<dbReference type="GO" id="GO:0047710">
    <property type="term" value="F:bis(5'-adenosyl)-triphosphatase activity"/>
    <property type="evidence" value="ECO:0007669"/>
    <property type="project" value="UniProtKB-UniRule"/>
</dbReference>
<dbReference type="InterPro" id="IPR011146">
    <property type="entry name" value="HIT-like"/>
</dbReference>
<dbReference type="OrthoDB" id="680339at2759"/>
<reference evidence="17" key="1">
    <citation type="submission" date="2025-08" db="UniProtKB">
        <authorList>
            <consortium name="RefSeq"/>
        </authorList>
    </citation>
    <scope>IDENTIFICATION</scope>
</reference>
<evidence type="ECO:0000256" key="9">
    <source>
        <dbReference type="PIRSR" id="PIRSR639383-1"/>
    </source>
</evidence>
<dbReference type="Gene3D" id="3.30.428.10">
    <property type="entry name" value="HIT-like"/>
    <property type="match status" value="1"/>
</dbReference>
<dbReference type="Pfam" id="PF01230">
    <property type="entry name" value="HIT"/>
    <property type="match status" value="1"/>
</dbReference>
<keyword evidence="3 13" id="KW-0547">Nucleotide-binding</keyword>
<dbReference type="CDD" id="cd07572">
    <property type="entry name" value="nit"/>
    <property type="match status" value="1"/>
</dbReference>
<dbReference type="PROSITE" id="PS00892">
    <property type="entry name" value="HIT_1"/>
    <property type="match status" value="1"/>
</dbReference>
<proteinExistence type="inferred from homology"/>
<dbReference type="Pfam" id="PF00795">
    <property type="entry name" value="CN_hydrolase"/>
    <property type="match status" value="1"/>
</dbReference>
<dbReference type="InterPro" id="IPR036526">
    <property type="entry name" value="C-N_Hydrolase_sf"/>
</dbReference>
<evidence type="ECO:0000259" key="14">
    <source>
        <dbReference type="PROSITE" id="PS50263"/>
    </source>
</evidence>
<evidence type="ECO:0000256" key="12">
    <source>
        <dbReference type="PROSITE-ProRule" id="PRU00464"/>
    </source>
</evidence>
<evidence type="ECO:0000256" key="4">
    <source>
        <dbReference type="ARBA" id="ARBA00022801"/>
    </source>
</evidence>
<dbReference type="InterPro" id="IPR045254">
    <property type="entry name" value="Nit1/2_C-N_Hydrolase"/>
</dbReference>
<feature type="short sequence motif" description="Histidine triad motif" evidence="12">
    <location>
        <begin position="423"/>
        <end position="427"/>
    </location>
</feature>
<sequence length="494" mass="54821">MVFRVTSKAAILEMFAKMTSLSRGNSSNNLRNADKVQKTLIAVCQMNATSLKADNLQTIIDLVATASSRGAQMVFLPEACDYIGETKNQSIDYSEPLHGNFIHQLKKAAIRHKVWLSVGSFHQRGPENQDKPKLINTHIIIDSEGKVRATYDKAHLFDLDIAGKVRLCESDFVIPGSKVIPPVSTPIGRIGMATCYDVRFPELSLALAHQGAQIITYPSAFTQTTGMAHWECLLRARAIETQCYVIAAAQTGKHNAKRSSYGHAMVVDPWGAIIAQCSEGVGLCLAEIDLDYVAKVRSEMPVWQHRRTDLYGRVIALDSDASIIPPDDQPIYQFGHIKIPSSHIFYRTRLSIAFVNIKPVLPGHALIAPLRVAVNLADLNPAEVTDLFLTVQHVTEVLKKHFKATSSTMAIQDGLEAGQTVQHVHVHILPRKFGDFSDNDDIYDHLQNHDKGWTEHTKLRSAEEMAEEARQLRVHFYTKPADPEEQSAGSSDES</sequence>
<evidence type="ECO:0000256" key="7">
    <source>
        <dbReference type="ARBA" id="ARBA00057461"/>
    </source>
</evidence>
<keyword evidence="16" id="KW-1185">Reference proteome</keyword>
<dbReference type="FunFam" id="3.30.428.10:FF:000011">
    <property type="entry name" value="Fragile histidine triad"/>
    <property type="match status" value="1"/>
</dbReference>
<gene>
    <name evidence="17" type="primary">LOC106069513</name>
</gene>
<evidence type="ECO:0000259" key="15">
    <source>
        <dbReference type="PROSITE" id="PS51084"/>
    </source>
</evidence>
<dbReference type="Gene3D" id="3.60.110.10">
    <property type="entry name" value="Carbon-nitrogen hydrolase"/>
    <property type="match status" value="1"/>
</dbReference>
<comment type="cofactor">
    <cofactor evidence="1 13">
        <name>Mn(2+)</name>
        <dbReference type="ChEBI" id="CHEBI:29035"/>
    </cofactor>
</comment>
<dbReference type="GO" id="GO:0006139">
    <property type="term" value="P:nucleobase-containing compound metabolic process"/>
    <property type="evidence" value="ECO:0007669"/>
    <property type="project" value="TreeGrafter"/>
</dbReference>
<dbReference type="SUPFAM" id="SSF54197">
    <property type="entry name" value="HIT-like"/>
    <property type="match status" value="1"/>
</dbReference>
<evidence type="ECO:0000256" key="5">
    <source>
        <dbReference type="ARBA" id="ARBA00023268"/>
    </source>
</evidence>
<evidence type="ECO:0000256" key="1">
    <source>
        <dbReference type="ARBA" id="ARBA00001936"/>
    </source>
</evidence>
<dbReference type="InterPro" id="IPR036265">
    <property type="entry name" value="HIT-like_sf"/>
</dbReference>
<protein>
    <recommendedName>
        <fullName evidence="13">Bis(5'-adenosyl)-triphosphatase</fullName>
        <ecNumber evidence="13">3.6.1.29</ecNumber>
    </recommendedName>
</protein>
<dbReference type="PANTHER" id="PTHR23088">
    <property type="entry name" value="NITRILASE-RELATED"/>
    <property type="match status" value="1"/>
</dbReference>
<organism evidence="16 17">
    <name type="scientific">Biomphalaria glabrata</name>
    <name type="common">Bloodfluke planorb</name>
    <name type="synonym">Freshwater snail</name>
    <dbReference type="NCBI Taxonomy" id="6526"/>
    <lineage>
        <taxon>Eukaryota</taxon>
        <taxon>Metazoa</taxon>
        <taxon>Spiralia</taxon>
        <taxon>Lophotrochozoa</taxon>
        <taxon>Mollusca</taxon>
        <taxon>Gastropoda</taxon>
        <taxon>Heterobranchia</taxon>
        <taxon>Euthyneura</taxon>
        <taxon>Panpulmonata</taxon>
        <taxon>Hygrophila</taxon>
        <taxon>Lymnaeoidea</taxon>
        <taxon>Planorbidae</taxon>
        <taxon>Biomphalaria</taxon>
    </lineage>
</organism>
<dbReference type="Proteomes" id="UP001165740">
    <property type="component" value="Chromosome 13"/>
</dbReference>
<accession>A0A9W2YMD4</accession>
<evidence type="ECO:0000256" key="10">
    <source>
        <dbReference type="PIRSR" id="PIRSR639383-2"/>
    </source>
</evidence>
<dbReference type="InterPro" id="IPR001110">
    <property type="entry name" value="UPF0012_CS"/>
</dbReference>
<dbReference type="AlphaFoldDB" id="A0A9W2YMD4"/>
<dbReference type="FunFam" id="3.60.110.10:FF:000005">
    <property type="entry name" value="nitrilase homolog 1 isoform X1"/>
    <property type="match status" value="1"/>
</dbReference>
<dbReference type="InterPro" id="IPR003010">
    <property type="entry name" value="C-N_Hydrolase"/>
</dbReference>
<comment type="catalytic activity">
    <reaction evidence="6 13">
        <text>P(1),P(3)-bis(5'-adenosyl) triphosphate + H2O = AMP + ADP + 2 H(+)</text>
        <dbReference type="Rhea" id="RHEA:13893"/>
        <dbReference type="ChEBI" id="CHEBI:15377"/>
        <dbReference type="ChEBI" id="CHEBI:15378"/>
        <dbReference type="ChEBI" id="CHEBI:58529"/>
        <dbReference type="ChEBI" id="CHEBI:456215"/>
        <dbReference type="ChEBI" id="CHEBI:456216"/>
        <dbReference type="EC" id="3.6.1.29"/>
    </reaction>
</comment>
<dbReference type="InterPro" id="IPR019808">
    <property type="entry name" value="Histidine_triad_CS"/>
</dbReference>
<evidence type="ECO:0000256" key="6">
    <source>
        <dbReference type="ARBA" id="ARBA00047780"/>
    </source>
</evidence>
<evidence type="ECO:0000313" key="17">
    <source>
        <dbReference type="RefSeq" id="XP_055863884.1"/>
    </source>
</evidence>
<dbReference type="CDD" id="cd01275">
    <property type="entry name" value="FHIT"/>
    <property type="match status" value="1"/>
</dbReference>
<feature type="domain" description="CN hydrolase" evidence="14">
    <location>
        <begin position="39"/>
        <end position="290"/>
    </location>
</feature>
<dbReference type="GeneID" id="106069513"/>
<feature type="binding site" evidence="10">
    <location>
        <position position="412"/>
    </location>
    <ligand>
        <name>substrate</name>
    </ligand>
</feature>
<dbReference type="RefSeq" id="XP_055863884.1">
    <property type="nucleotide sequence ID" value="XM_056007909.1"/>
</dbReference>
<feature type="domain" description="HIT" evidence="15">
    <location>
        <begin position="330"/>
        <end position="438"/>
    </location>
</feature>
<feature type="binding site" evidence="10">
    <location>
        <position position="356"/>
    </location>
    <ligand>
        <name>substrate</name>
    </ligand>
</feature>
<evidence type="ECO:0000256" key="13">
    <source>
        <dbReference type="RuleBase" id="RU366076"/>
    </source>
</evidence>
<comment type="function">
    <text evidence="7">Cleaves A-5'-PPP-5'A to yield AMP and ADP.</text>
</comment>
<dbReference type="PROSITE" id="PS50263">
    <property type="entry name" value="CN_HYDROLASE"/>
    <property type="match status" value="1"/>
</dbReference>
<dbReference type="GO" id="GO:0016811">
    <property type="term" value="F:hydrolase activity, acting on carbon-nitrogen (but not peptide) bonds, in linear amides"/>
    <property type="evidence" value="ECO:0007669"/>
    <property type="project" value="InterPro"/>
</dbReference>
<evidence type="ECO:0000256" key="8">
    <source>
        <dbReference type="ARBA" id="ARBA00061127"/>
    </source>
</evidence>
<feature type="active site" description="Tele-AMP-histidine intermediate" evidence="9">
    <location>
        <position position="425"/>
    </location>
</feature>
<feature type="site" description="Important for induction of apoptosis" evidence="11">
    <location>
        <position position="443"/>
    </location>
</feature>
<name>A0A9W2YMD4_BIOGL</name>
<dbReference type="PROSITE" id="PS01227">
    <property type="entry name" value="UPF0012"/>
    <property type="match status" value="1"/>
</dbReference>
<feature type="binding site" evidence="10">
    <location>
        <position position="427"/>
    </location>
    <ligand>
        <name>substrate</name>
    </ligand>
</feature>
<feature type="binding site" evidence="10">
    <location>
        <begin position="418"/>
        <end position="421"/>
    </location>
    <ligand>
        <name>substrate</name>
    </ligand>
</feature>